<feature type="transmembrane region" description="Helical" evidence="2">
    <location>
        <begin position="128"/>
        <end position="151"/>
    </location>
</feature>
<dbReference type="Proteomes" id="UP000586095">
    <property type="component" value="Unassembled WGS sequence"/>
</dbReference>
<feature type="transmembrane region" description="Helical" evidence="2">
    <location>
        <begin position="64"/>
        <end position="84"/>
    </location>
</feature>
<evidence type="ECO:0000313" key="4">
    <source>
        <dbReference type="Proteomes" id="UP000586095"/>
    </source>
</evidence>
<feature type="transmembrane region" description="Helical" evidence="2">
    <location>
        <begin position="90"/>
        <end position="116"/>
    </location>
</feature>
<protein>
    <submittedName>
        <fullName evidence="3">Uncharacterized protein</fullName>
    </submittedName>
</protein>
<evidence type="ECO:0000313" key="3">
    <source>
        <dbReference type="EMBL" id="NYD27008.1"/>
    </source>
</evidence>
<proteinExistence type="predicted"/>
<keyword evidence="4" id="KW-1185">Reference proteome</keyword>
<reference evidence="3 4" key="1">
    <citation type="submission" date="2020-07" db="EMBL/GenBank/DDBJ databases">
        <title>Sequencing the genomes of 1000 actinobacteria strains.</title>
        <authorList>
            <person name="Klenk H.-P."/>
        </authorList>
    </citation>
    <scope>NUCLEOTIDE SEQUENCE [LARGE SCALE GENOMIC DNA]</scope>
    <source>
        <strain evidence="3 4">DSM 17380</strain>
    </source>
</reference>
<dbReference type="EMBL" id="JACCBD010000001">
    <property type="protein sequence ID" value="NYD27008.1"/>
    <property type="molecule type" value="Genomic_DNA"/>
</dbReference>
<comment type="caution">
    <text evidence="3">The sequence shown here is derived from an EMBL/GenBank/DDBJ whole genome shotgun (WGS) entry which is preliminary data.</text>
</comment>
<feature type="transmembrane region" description="Helical" evidence="2">
    <location>
        <begin position="204"/>
        <end position="224"/>
    </location>
</feature>
<feature type="transmembrane region" description="Helical" evidence="2">
    <location>
        <begin position="171"/>
        <end position="192"/>
    </location>
</feature>
<evidence type="ECO:0000256" key="2">
    <source>
        <dbReference type="SAM" id="Phobius"/>
    </source>
</evidence>
<keyword evidence="2" id="KW-1133">Transmembrane helix</keyword>
<keyword evidence="2" id="KW-0472">Membrane</keyword>
<dbReference type="RefSeq" id="WP_185987050.1">
    <property type="nucleotide sequence ID" value="NZ_BAAALZ010000001.1"/>
</dbReference>
<name>A0A852R7Z3_9MICO</name>
<organism evidence="3 4">
    <name type="scientific">Leucobacter aridicollis</name>
    <dbReference type="NCBI Taxonomy" id="283878"/>
    <lineage>
        <taxon>Bacteria</taxon>
        <taxon>Bacillati</taxon>
        <taxon>Actinomycetota</taxon>
        <taxon>Actinomycetes</taxon>
        <taxon>Micrococcales</taxon>
        <taxon>Microbacteriaceae</taxon>
        <taxon>Leucobacter</taxon>
    </lineage>
</organism>
<feature type="region of interest" description="Disordered" evidence="1">
    <location>
        <begin position="1"/>
        <end position="37"/>
    </location>
</feature>
<evidence type="ECO:0000256" key="1">
    <source>
        <dbReference type="SAM" id="MobiDB-lite"/>
    </source>
</evidence>
<gene>
    <name evidence="3" type="ORF">BJ960_001811</name>
</gene>
<sequence length="225" mass="22993">MSDGGYLGGFQGVGPLVPRPEGLSGDPGRSGENALGRATPVGVNRRDVTHPWLATSTWGRALRVFFSALAVWLLALLVSVLAFADGRLEYFASSVPGAVALLVLPPVGCALLAVALQPWLARLAVPTQSLLVGIAAYVAAVLISAVAQLAWADGGIGCLAGEPCITGFWQTAAFAALILLPAIVLGAIAYAIAHVSVTARGRWAFVGVLALALVVTVVFAVTALT</sequence>
<dbReference type="AlphaFoldDB" id="A0A852R7Z3"/>
<accession>A0A852R7Z3</accession>
<feature type="compositionally biased region" description="Gly residues" evidence="1">
    <location>
        <begin position="1"/>
        <end position="12"/>
    </location>
</feature>
<keyword evidence="2" id="KW-0812">Transmembrane</keyword>